<dbReference type="Proteomes" id="UP000196710">
    <property type="component" value="Chromosome"/>
</dbReference>
<dbReference type="PANTHER" id="PTHR36848:SF2">
    <property type="entry name" value="SECRETED PROTEIN"/>
    <property type="match status" value="1"/>
</dbReference>
<reference evidence="2" key="1">
    <citation type="submission" date="2017-05" db="EMBL/GenBank/DDBJ databases">
        <title>Improved OligoMM genomes.</title>
        <authorList>
            <person name="Garzetti D."/>
        </authorList>
    </citation>
    <scope>NUCLEOTIDE SEQUENCE [LARGE SCALE GENOMIC DNA]</scope>
    <source>
        <strain evidence="2">KB18</strain>
    </source>
</reference>
<keyword evidence="2" id="KW-1185">Reference proteome</keyword>
<evidence type="ECO:0000313" key="2">
    <source>
        <dbReference type="Proteomes" id="UP000196710"/>
    </source>
</evidence>
<sequence length="875" mass="99297">MSAQWWNLKTEVCGLNQILKEILDHREGNFLLPFFWQHDGHRDELPGQIQKIWESGCRAFCLESRPFEDFCGEAWWKNLEVILREAKKRGMKVWFLDDKHFPTGYANGTTKTTHPECRRWYIREDHVDLMGPARDISVLIPPCKDDESLISICAFLRTGDAEEISGEPVAFSTRPDDRFLYLDLPKGCWRLFFVYRTRANDSDYISMLTEEGPRALIEAVYEPHYQHFGEYFGDTIAGFFSDEPSLDAPYIGPYGRDPGFYYRTVGQPGVALPWEDLILGKMESSGWSEYWLPALWYSHREHSPNVRLAYMDAVTGLWKRNFSYQLGDWCRSHNVMYIGHIIEDMGAHGRLGCSAGHFFRALAGQDMSGIDIVLHQVMPGMGQYQTAADISEGVADPEFFHYILAHLAASQARQTARMKGRAMCEVFGAFGWAEGLPCMKWLIDFLLVRGVNHFVPHAFTDFFPDEDCPPHFYAGGNDPQFESFSKLMKYTNRAAHLLYGTDMEAAGAILYHGEAEWMNGQGCMFSEKPAKICYDAHIPYDIVPVDSLLRAKAEAGKFMVGERSYGFLAVPSCRYLPEPFWQAAKSLKAAGVPVFFIDAAPMCPEELPGEVVELKKLADHIFSKRLAHDYHAGSALLRIARFDREDTSAFVLFNENPMPILESVRFPAEGKYLKMDLLNEVYEKAETKDGVVDVSLEPGESALFLWGGVEDQEMEAFPKECCWKERSEVCALWDIDLYEQGKAAGYSPFRCQSELINITGRQGNPQFSGKIRYRTSLDLKKAPLGLDLGRVGVSAKLSVNGHDLGWRIAAPYRWDISSYIKAGKNEIEIVAANTLANRIQDAFSRRMPIPPSGVLGPVYLLRTSEKQFEKEDIYG</sequence>
<accession>A0ABM6L790</accession>
<dbReference type="InterPro" id="IPR008979">
    <property type="entry name" value="Galactose-bd-like_sf"/>
</dbReference>
<dbReference type="EMBL" id="CP021422">
    <property type="protein sequence ID" value="ASB41290.1"/>
    <property type="molecule type" value="Genomic_DNA"/>
</dbReference>
<proteinExistence type="predicted"/>
<protein>
    <recommendedName>
        <fullName evidence="3">Glycoside hydrolase family 2</fullName>
    </recommendedName>
</protein>
<dbReference type="InterPro" id="IPR053161">
    <property type="entry name" value="Ulvan_degrading_GH"/>
</dbReference>
<dbReference type="Gene3D" id="2.60.120.260">
    <property type="entry name" value="Galactose-binding domain-like"/>
    <property type="match status" value="1"/>
</dbReference>
<evidence type="ECO:0008006" key="3">
    <source>
        <dbReference type="Google" id="ProtNLM"/>
    </source>
</evidence>
<dbReference type="SUPFAM" id="SSF49785">
    <property type="entry name" value="Galactose-binding domain-like"/>
    <property type="match status" value="1"/>
</dbReference>
<name>A0ABM6L790_9FIRM</name>
<evidence type="ECO:0000313" key="1">
    <source>
        <dbReference type="EMBL" id="ASB41290.1"/>
    </source>
</evidence>
<dbReference type="PANTHER" id="PTHR36848">
    <property type="entry name" value="DNA-BINDING PROTEIN (PUTATIVE SECRETED PROTEIN)-RELATED"/>
    <property type="match status" value="1"/>
</dbReference>
<gene>
    <name evidence="1" type="ORF">ADH66_11860</name>
</gene>
<organism evidence="1 2">
    <name type="scientific">Acutalibacter muris</name>
    <dbReference type="NCBI Taxonomy" id="1796620"/>
    <lineage>
        <taxon>Bacteria</taxon>
        <taxon>Bacillati</taxon>
        <taxon>Bacillota</taxon>
        <taxon>Clostridia</taxon>
        <taxon>Eubacteriales</taxon>
        <taxon>Acutalibacteraceae</taxon>
        <taxon>Acutalibacter</taxon>
    </lineage>
</organism>